<feature type="transmembrane region" description="Helical" evidence="2">
    <location>
        <begin position="79"/>
        <end position="103"/>
    </location>
</feature>
<sequence>MAGSTAQRSVGVTPEVRLALITLVAGVVVVALVALGAGLLRGSAGLVAGAIGAGMVAATFGLAALGLVWVAVRAPHRAAAVLGGGAVARLIVYALALAALSGVEGIDRPALAISTLVAFAVLLAIELRVLSTNPKLFGVKASSEPGTTPARNPNPDEASHEAASSPSHASEKEQTR</sequence>
<protein>
    <recommendedName>
        <fullName evidence="5">ATP synthase subunit I</fullName>
    </recommendedName>
</protein>
<keyword evidence="2" id="KW-0812">Transmembrane</keyword>
<evidence type="ECO:0000313" key="4">
    <source>
        <dbReference type="Proteomes" id="UP000291469"/>
    </source>
</evidence>
<dbReference type="RefSeq" id="WP_131154119.1">
    <property type="nucleotide sequence ID" value="NZ_CP036402.1"/>
</dbReference>
<dbReference type="KEGG" id="erz:ER308_05920"/>
<dbReference type="Proteomes" id="UP000291469">
    <property type="component" value="Chromosome"/>
</dbReference>
<evidence type="ECO:0000256" key="2">
    <source>
        <dbReference type="SAM" id="Phobius"/>
    </source>
</evidence>
<feature type="transmembrane region" description="Helical" evidence="2">
    <location>
        <begin position="18"/>
        <end position="40"/>
    </location>
</feature>
<feature type="transmembrane region" description="Helical" evidence="2">
    <location>
        <begin position="46"/>
        <end position="72"/>
    </location>
</feature>
<organism evidence="3 4">
    <name type="scientific">Egibacter rhizosphaerae</name>
    <dbReference type="NCBI Taxonomy" id="1670831"/>
    <lineage>
        <taxon>Bacteria</taxon>
        <taxon>Bacillati</taxon>
        <taxon>Actinomycetota</taxon>
        <taxon>Nitriliruptoria</taxon>
        <taxon>Egibacterales</taxon>
        <taxon>Egibacteraceae</taxon>
        <taxon>Egibacter</taxon>
    </lineage>
</organism>
<evidence type="ECO:0000313" key="3">
    <source>
        <dbReference type="EMBL" id="QBI19122.1"/>
    </source>
</evidence>
<reference evidence="3 4" key="1">
    <citation type="submission" date="2019-01" db="EMBL/GenBank/DDBJ databases">
        <title>Egibacter rhizosphaerae EGI 80759T.</title>
        <authorList>
            <person name="Chen D.-D."/>
            <person name="Tian Y."/>
            <person name="Jiao J.-Y."/>
            <person name="Zhang X.-T."/>
            <person name="Zhang Y.-G."/>
            <person name="Zhang Y."/>
            <person name="Xiao M."/>
            <person name="Shu W.-S."/>
            <person name="Li W.-J."/>
        </authorList>
    </citation>
    <scope>NUCLEOTIDE SEQUENCE [LARGE SCALE GENOMIC DNA]</scope>
    <source>
        <strain evidence="3 4">EGI 80759</strain>
    </source>
</reference>
<feature type="region of interest" description="Disordered" evidence="1">
    <location>
        <begin position="139"/>
        <end position="176"/>
    </location>
</feature>
<keyword evidence="2" id="KW-0472">Membrane</keyword>
<dbReference type="AlphaFoldDB" id="A0A411YD84"/>
<proteinExistence type="predicted"/>
<evidence type="ECO:0008006" key="5">
    <source>
        <dbReference type="Google" id="ProtNLM"/>
    </source>
</evidence>
<keyword evidence="4" id="KW-1185">Reference proteome</keyword>
<dbReference type="EMBL" id="CP036402">
    <property type="protein sequence ID" value="QBI19122.1"/>
    <property type="molecule type" value="Genomic_DNA"/>
</dbReference>
<keyword evidence="2" id="KW-1133">Transmembrane helix</keyword>
<evidence type="ECO:0000256" key="1">
    <source>
        <dbReference type="SAM" id="MobiDB-lite"/>
    </source>
</evidence>
<accession>A0A411YD84</accession>
<gene>
    <name evidence="3" type="ORF">ER308_05920</name>
</gene>
<name>A0A411YD84_9ACTN</name>
<feature type="transmembrane region" description="Helical" evidence="2">
    <location>
        <begin position="109"/>
        <end position="130"/>
    </location>
</feature>